<dbReference type="PANTHER" id="PTHR42913:SF3">
    <property type="entry name" value="64 KDA MITOCHONDRIAL NADH DEHYDROGENASE (EUROFUNG)"/>
    <property type="match status" value="1"/>
</dbReference>
<evidence type="ECO:0000256" key="1">
    <source>
        <dbReference type="ARBA" id="ARBA00001974"/>
    </source>
</evidence>
<dbReference type="InterPro" id="IPR023753">
    <property type="entry name" value="FAD/NAD-binding_dom"/>
</dbReference>
<dbReference type="PRINTS" id="PR00368">
    <property type="entry name" value="FADPNR"/>
</dbReference>
<dbReference type="RefSeq" id="WP_206561382.1">
    <property type="nucleotide sequence ID" value="NZ_JAFKCZ010000011.1"/>
</dbReference>
<organism evidence="7 8">
    <name type="scientific">Parahaliea mediterranea</name>
    <dbReference type="NCBI Taxonomy" id="651086"/>
    <lineage>
        <taxon>Bacteria</taxon>
        <taxon>Pseudomonadati</taxon>
        <taxon>Pseudomonadota</taxon>
        <taxon>Gammaproteobacteria</taxon>
        <taxon>Cellvibrionales</taxon>
        <taxon>Halieaceae</taxon>
        <taxon>Parahaliea</taxon>
    </lineage>
</organism>
<dbReference type="GO" id="GO:0003955">
    <property type="term" value="F:NAD(P)H dehydrogenase (quinone) activity"/>
    <property type="evidence" value="ECO:0007669"/>
    <property type="project" value="TreeGrafter"/>
</dbReference>
<dbReference type="InterPro" id="IPR051169">
    <property type="entry name" value="NADH-Q_oxidoreductase"/>
</dbReference>
<evidence type="ECO:0000313" key="7">
    <source>
        <dbReference type="EMBL" id="MBN7797931.1"/>
    </source>
</evidence>
<name>A0A939DGU7_9GAMM</name>
<dbReference type="Gene3D" id="3.50.50.100">
    <property type="match status" value="1"/>
</dbReference>
<feature type="domain" description="FAD/NAD(P)-binding" evidence="6">
    <location>
        <begin position="1"/>
        <end position="337"/>
    </location>
</feature>
<protein>
    <submittedName>
        <fullName evidence="7">NAD(P)/FAD-dependent oxidoreductase</fullName>
    </submittedName>
</protein>
<evidence type="ECO:0000256" key="5">
    <source>
        <dbReference type="ARBA" id="ARBA00023002"/>
    </source>
</evidence>
<dbReference type="GO" id="GO:0019646">
    <property type="term" value="P:aerobic electron transport chain"/>
    <property type="evidence" value="ECO:0007669"/>
    <property type="project" value="TreeGrafter"/>
</dbReference>
<dbReference type="EMBL" id="JAFKCZ010000011">
    <property type="protein sequence ID" value="MBN7797931.1"/>
    <property type="molecule type" value="Genomic_DNA"/>
</dbReference>
<evidence type="ECO:0000256" key="4">
    <source>
        <dbReference type="ARBA" id="ARBA00022827"/>
    </source>
</evidence>
<keyword evidence="8" id="KW-1185">Reference proteome</keyword>
<evidence type="ECO:0000313" key="8">
    <source>
        <dbReference type="Proteomes" id="UP000664303"/>
    </source>
</evidence>
<accession>A0A939DGU7</accession>
<proteinExistence type="inferred from homology"/>
<reference evidence="7" key="1">
    <citation type="submission" date="2021-02" db="EMBL/GenBank/DDBJ databases">
        <title>PHA producing bacteria isolated from coastal sediment in Guangdong, Shenzhen.</title>
        <authorList>
            <person name="Zheng W."/>
            <person name="Yu S."/>
            <person name="Huang Y."/>
        </authorList>
    </citation>
    <scope>NUCLEOTIDE SEQUENCE</scope>
    <source>
        <strain evidence="7">TN14-10</strain>
    </source>
</reference>
<dbReference type="SUPFAM" id="SSF51905">
    <property type="entry name" value="FAD/NAD(P)-binding domain"/>
    <property type="match status" value="2"/>
</dbReference>
<comment type="cofactor">
    <cofactor evidence="1">
        <name>FAD</name>
        <dbReference type="ChEBI" id="CHEBI:57692"/>
    </cofactor>
</comment>
<dbReference type="AlphaFoldDB" id="A0A939DGU7"/>
<dbReference type="Pfam" id="PF07992">
    <property type="entry name" value="Pyr_redox_2"/>
    <property type="match status" value="1"/>
</dbReference>
<evidence type="ECO:0000256" key="2">
    <source>
        <dbReference type="ARBA" id="ARBA00005272"/>
    </source>
</evidence>
<gene>
    <name evidence="7" type="ORF">JYP50_15075</name>
</gene>
<dbReference type="PRINTS" id="PR00411">
    <property type="entry name" value="PNDRDTASEI"/>
</dbReference>
<dbReference type="Proteomes" id="UP000664303">
    <property type="component" value="Unassembled WGS sequence"/>
</dbReference>
<keyword evidence="3" id="KW-0285">Flavoprotein</keyword>
<sequence length="436" mass="47092">MQIVIVGGGAGGLELATKLGKKLGRKGKAEVVLIDRNHTHVWKPLLHEVASGSLDADLDAVTYRAHGHKHGFEFELGTLNGIDRERKVVQLSALLDEDGREVLPARERPYDTLVLAIGSVSNDFNVSGVGEHCIFLDSPVQAHRFHRRLVDGFIRLNQALKSGDSVHKLRVAIIGGGATGVELSAELYKAREWFSTYGLTAITPQHLDVTLVEAGPRLLPALSERISSGAREELEKLGVRVMVNTAVVSAGPEGLQTKGGEAIAADLMVWAAGVKAPDFLRDIEGLETNRANQLVVEPTLQVKGDGAIYALGDCAGCPMTRPDGSEGWVPPRAQSAHQMASAVAHNILASARGKPLQPFRYKDLGSLVSLSEYTAFGRLMGGLARGGINLEGKIARLAYVSLYRMHLAAIHGWPRALLLALTEKINHFVRPRFKLH</sequence>
<evidence type="ECO:0000256" key="3">
    <source>
        <dbReference type="ARBA" id="ARBA00022630"/>
    </source>
</evidence>
<keyword evidence="5" id="KW-0560">Oxidoreductase</keyword>
<comment type="caution">
    <text evidence="7">The sequence shown here is derived from an EMBL/GenBank/DDBJ whole genome shotgun (WGS) entry which is preliminary data.</text>
</comment>
<comment type="similarity">
    <text evidence="2">Belongs to the NADH dehydrogenase family.</text>
</comment>
<dbReference type="PANTHER" id="PTHR42913">
    <property type="entry name" value="APOPTOSIS-INDUCING FACTOR 1"/>
    <property type="match status" value="1"/>
</dbReference>
<dbReference type="InterPro" id="IPR036188">
    <property type="entry name" value="FAD/NAD-bd_sf"/>
</dbReference>
<keyword evidence="4" id="KW-0274">FAD</keyword>
<evidence type="ECO:0000259" key="6">
    <source>
        <dbReference type="Pfam" id="PF07992"/>
    </source>
</evidence>